<dbReference type="AlphaFoldDB" id="A0A6J4TVQ3"/>
<evidence type="ECO:0000313" key="2">
    <source>
        <dbReference type="EMBL" id="CAA9531670.1"/>
    </source>
</evidence>
<feature type="non-terminal residue" evidence="2">
    <location>
        <position position="98"/>
    </location>
</feature>
<sequence length="98" mass="10486">ARRRRPGVARRRDAAGEPVAALGAGQAGRRSVVRQPAVAAAGERRRARRGRRRARRRAHDHAVAGRPGRPGAPLARPQGHAVPAVPAARDARPGRRRA</sequence>
<feature type="compositionally biased region" description="Basic and acidic residues" evidence="1">
    <location>
        <begin position="89"/>
        <end position="98"/>
    </location>
</feature>
<feature type="compositionally biased region" description="Basic residues" evidence="1">
    <location>
        <begin position="45"/>
        <end position="59"/>
    </location>
</feature>
<organism evidence="2">
    <name type="scientific">uncultured Solirubrobacteraceae bacterium</name>
    <dbReference type="NCBI Taxonomy" id="1162706"/>
    <lineage>
        <taxon>Bacteria</taxon>
        <taxon>Bacillati</taxon>
        <taxon>Actinomycetota</taxon>
        <taxon>Thermoleophilia</taxon>
        <taxon>Solirubrobacterales</taxon>
        <taxon>Solirubrobacteraceae</taxon>
        <taxon>environmental samples</taxon>
    </lineage>
</organism>
<feature type="compositionally biased region" description="Low complexity" evidence="1">
    <location>
        <begin position="64"/>
        <end position="88"/>
    </location>
</feature>
<feature type="region of interest" description="Disordered" evidence="1">
    <location>
        <begin position="1"/>
        <end position="98"/>
    </location>
</feature>
<reference evidence="2" key="1">
    <citation type="submission" date="2020-02" db="EMBL/GenBank/DDBJ databases">
        <authorList>
            <person name="Meier V. D."/>
        </authorList>
    </citation>
    <scope>NUCLEOTIDE SEQUENCE</scope>
    <source>
        <strain evidence="2">AVDCRST_MAG85</strain>
    </source>
</reference>
<evidence type="ECO:0000256" key="1">
    <source>
        <dbReference type="SAM" id="MobiDB-lite"/>
    </source>
</evidence>
<feature type="non-terminal residue" evidence="2">
    <location>
        <position position="1"/>
    </location>
</feature>
<name>A0A6J4TVQ3_9ACTN</name>
<dbReference type="EMBL" id="CADCVT010000419">
    <property type="protein sequence ID" value="CAA9531670.1"/>
    <property type="molecule type" value="Genomic_DNA"/>
</dbReference>
<accession>A0A6J4TVQ3</accession>
<gene>
    <name evidence="2" type="ORF">AVDCRST_MAG85-3736</name>
</gene>
<protein>
    <submittedName>
        <fullName evidence="2">Uncharacterized protein</fullName>
    </submittedName>
</protein>
<proteinExistence type="predicted"/>